<dbReference type="EMBL" id="UINC01056746">
    <property type="protein sequence ID" value="SVB77147.1"/>
    <property type="molecule type" value="Genomic_DNA"/>
</dbReference>
<dbReference type="AlphaFoldDB" id="A0A382GR67"/>
<organism evidence="3">
    <name type="scientific">marine metagenome</name>
    <dbReference type="NCBI Taxonomy" id="408172"/>
    <lineage>
        <taxon>unclassified sequences</taxon>
        <taxon>metagenomes</taxon>
        <taxon>ecological metagenomes</taxon>
    </lineage>
</organism>
<name>A0A382GR67_9ZZZZ</name>
<evidence type="ECO:0000256" key="1">
    <source>
        <dbReference type="SAM" id="MobiDB-lite"/>
    </source>
</evidence>
<evidence type="ECO:0000313" key="3">
    <source>
        <dbReference type="EMBL" id="SVB77147.1"/>
    </source>
</evidence>
<feature type="non-terminal residue" evidence="3">
    <location>
        <position position="74"/>
    </location>
</feature>
<feature type="region of interest" description="Disordered" evidence="1">
    <location>
        <begin position="53"/>
        <end position="74"/>
    </location>
</feature>
<gene>
    <name evidence="3" type="ORF">METZ01_LOCUS230001</name>
</gene>
<reference evidence="3" key="1">
    <citation type="submission" date="2018-05" db="EMBL/GenBank/DDBJ databases">
        <authorList>
            <person name="Lanie J.A."/>
            <person name="Ng W.-L."/>
            <person name="Kazmierczak K.M."/>
            <person name="Andrzejewski T.M."/>
            <person name="Davidsen T.M."/>
            <person name="Wayne K.J."/>
            <person name="Tettelin H."/>
            <person name="Glass J.I."/>
            <person name="Rusch D."/>
            <person name="Podicherti R."/>
            <person name="Tsui H.-C.T."/>
            <person name="Winkler M.E."/>
        </authorList>
    </citation>
    <scope>NUCLEOTIDE SEQUENCE</scope>
</reference>
<evidence type="ECO:0000256" key="2">
    <source>
        <dbReference type="SAM" id="Phobius"/>
    </source>
</evidence>
<sequence length="74" mass="7676">MELPTEILALLNPGNPSTGGGFIYAIKVPLLILAIALGLALVIAIVILTMQRDGGGKQSRHGRSTRLSTAKPVA</sequence>
<protein>
    <submittedName>
        <fullName evidence="3">Uncharacterized protein</fullName>
    </submittedName>
</protein>
<proteinExistence type="predicted"/>
<feature type="transmembrane region" description="Helical" evidence="2">
    <location>
        <begin position="22"/>
        <end position="50"/>
    </location>
</feature>
<keyword evidence="2" id="KW-1133">Transmembrane helix</keyword>
<keyword evidence="2" id="KW-0812">Transmembrane</keyword>
<keyword evidence="2" id="KW-0472">Membrane</keyword>
<accession>A0A382GR67</accession>